<sequence>MEVLHYLFTAIRNVHGQHVLHKAIAMLQTPLTSDHTSVALSGPHTVHCGDRLRQTITTFPRCQPIGLMPLECPPIGPHPLSACLTMAVINSRVLYHHRTRLEARG</sequence>
<gene>
    <name evidence="1" type="ORF">TCNE_LOCUS2531</name>
</gene>
<protein>
    <submittedName>
        <fullName evidence="1">Uncharacterized protein</fullName>
    </submittedName>
</protein>
<proteinExistence type="predicted"/>
<reference evidence="1" key="1">
    <citation type="submission" date="2018-11" db="EMBL/GenBank/DDBJ databases">
        <authorList>
            <consortium name="Pathogen Informatics"/>
        </authorList>
    </citation>
    <scope>NUCLEOTIDE SEQUENCE [LARGE SCALE GENOMIC DNA]</scope>
</reference>
<accession>A0A3P7F398</accession>
<dbReference type="AlphaFoldDB" id="A0A3P7F398"/>
<organism evidence="1">
    <name type="scientific">Toxocara canis</name>
    <name type="common">Canine roundworm</name>
    <dbReference type="NCBI Taxonomy" id="6265"/>
    <lineage>
        <taxon>Eukaryota</taxon>
        <taxon>Metazoa</taxon>
        <taxon>Ecdysozoa</taxon>
        <taxon>Nematoda</taxon>
        <taxon>Chromadorea</taxon>
        <taxon>Rhabditida</taxon>
        <taxon>Spirurina</taxon>
        <taxon>Ascaridomorpha</taxon>
        <taxon>Ascaridoidea</taxon>
        <taxon>Toxocaridae</taxon>
        <taxon>Toxocara</taxon>
    </lineage>
</organism>
<dbReference type="EMBL" id="UYWY01002603">
    <property type="protein sequence ID" value="VDM28223.1"/>
    <property type="molecule type" value="Genomic_DNA"/>
</dbReference>
<name>A0A3P7F398_TOXCA</name>
<evidence type="ECO:0000313" key="1">
    <source>
        <dbReference type="EMBL" id="VDM28223.1"/>
    </source>
</evidence>